<keyword evidence="2" id="KW-0223">Dioxygenase</keyword>
<protein>
    <recommendedName>
        <fullName evidence="4">Aspartyl/asparaginy/proline hydroxylase domain-containing protein</fullName>
    </recommendedName>
</protein>
<keyword evidence="6" id="KW-1185">Reference proteome</keyword>
<proteinExistence type="inferred from homology"/>
<keyword evidence="3" id="KW-0560">Oxidoreductase</keyword>
<dbReference type="Pfam" id="PF05118">
    <property type="entry name" value="Asp_Arg_Hydrox"/>
    <property type="match status" value="1"/>
</dbReference>
<evidence type="ECO:0000256" key="3">
    <source>
        <dbReference type="ARBA" id="ARBA00023002"/>
    </source>
</evidence>
<evidence type="ECO:0000256" key="1">
    <source>
        <dbReference type="ARBA" id="ARBA00007730"/>
    </source>
</evidence>
<dbReference type="InterPro" id="IPR027443">
    <property type="entry name" value="IPNS-like_sf"/>
</dbReference>
<evidence type="ECO:0000259" key="4">
    <source>
        <dbReference type="Pfam" id="PF05118"/>
    </source>
</evidence>
<name>F2TXW0_SALR5</name>
<dbReference type="Gene3D" id="2.60.120.330">
    <property type="entry name" value="B-lactam Antibiotic, Isopenicillin N Synthase, Chain"/>
    <property type="match status" value="1"/>
</dbReference>
<dbReference type="InterPro" id="IPR007803">
    <property type="entry name" value="Asp/Arg/Pro-Hydrxlase"/>
</dbReference>
<dbReference type="RefSeq" id="XP_004998394.1">
    <property type="nucleotide sequence ID" value="XM_004998337.1"/>
</dbReference>
<dbReference type="GO" id="GO:0016020">
    <property type="term" value="C:membrane"/>
    <property type="evidence" value="ECO:0007669"/>
    <property type="project" value="TreeGrafter"/>
</dbReference>
<dbReference type="eggNOG" id="KOG3696">
    <property type="taxonomic scope" value="Eukaryota"/>
</dbReference>
<evidence type="ECO:0000313" key="6">
    <source>
        <dbReference type="Proteomes" id="UP000007799"/>
    </source>
</evidence>
<dbReference type="OrthoDB" id="438431at2759"/>
<comment type="similarity">
    <text evidence="1">Belongs to the aspartyl/asparaginyl beta-hydroxylase family.</text>
</comment>
<dbReference type="InParanoid" id="F2TXW0"/>
<sequence>MSFVCPWEICVGRPRLQRSSSDNLKSRGGGLLDSDLAMGWFWGNSGRRPYYGFGRYMGHFTPETVDLKKDPFFFEPSEHEWVRDVEANWTVIRDELEQYLNRHNNSLIPYFGDHLMSSKKCWRALGLKFWNIYHPEMPKVFPRTMAIFERIPHMVSVSFSQIQPNSAIKPHFGDTNANYRCHLGLVVPGTLPECGFKVGTEQRPWQEGKVLMFCDAHLHTAFNYTDRPRFIVNFDVLRPEFAHMETRVCATALAAIITQKVWQWLPWVKSSPITTRIVYNLLTWIMLVPIGTGVGAHTVYKILADE</sequence>
<dbReference type="Proteomes" id="UP000007799">
    <property type="component" value="Unassembled WGS sequence"/>
</dbReference>
<dbReference type="FunCoup" id="F2TXW0">
    <property type="interactions" value="275"/>
</dbReference>
<dbReference type="EMBL" id="GL832956">
    <property type="protein sequence ID" value="EGD76219.1"/>
    <property type="molecule type" value="Genomic_DNA"/>
</dbReference>
<dbReference type="InterPro" id="IPR051821">
    <property type="entry name" value="Asp/Asn_beta-hydroxylase"/>
</dbReference>
<accession>F2TXW0</accession>
<evidence type="ECO:0000313" key="5">
    <source>
        <dbReference type="EMBL" id="EGD76219.1"/>
    </source>
</evidence>
<dbReference type="PANTHER" id="PTHR46332">
    <property type="entry name" value="ASPARTATE BETA-HYDROXYLASE DOMAIN-CONTAINING PROTEIN 2"/>
    <property type="match status" value="1"/>
</dbReference>
<dbReference type="KEGG" id="sre:PTSG_00922"/>
<dbReference type="GO" id="GO:0051213">
    <property type="term" value="F:dioxygenase activity"/>
    <property type="evidence" value="ECO:0007669"/>
    <property type="project" value="UniProtKB-KW"/>
</dbReference>
<organism evidence="6">
    <name type="scientific">Salpingoeca rosetta (strain ATCC 50818 / BSB-021)</name>
    <dbReference type="NCBI Taxonomy" id="946362"/>
    <lineage>
        <taxon>Eukaryota</taxon>
        <taxon>Choanoflagellata</taxon>
        <taxon>Craspedida</taxon>
        <taxon>Salpingoecidae</taxon>
        <taxon>Salpingoeca</taxon>
    </lineage>
</organism>
<dbReference type="GeneID" id="16078988"/>
<reference evidence="5" key="1">
    <citation type="submission" date="2009-08" db="EMBL/GenBank/DDBJ databases">
        <title>Annotation of Salpingoeca rosetta.</title>
        <authorList>
            <consortium name="The Broad Institute Genome Sequencing Platform"/>
            <person name="Russ C."/>
            <person name="Cuomo C."/>
            <person name="Burger G."/>
            <person name="Gray M.W."/>
            <person name="Holland P.W.H."/>
            <person name="King N."/>
            <person name="Lang F.B.F."/>
            <person name="Roger A.J."/>
            <person name="Ruiz-Trillo I."/>
            <person name="Young S.K."/>
            <person name="Zeng Q."/>
            <person name="Gargeya S."/>
            <person name="Alvarado L."/>
            <person name="Berlin A."/>
            <person name="Chapman S.B."/>
            <person name="Chen Z."/>
            <person name="Freedman E."/>
            <person name="Gellesch M."/>
            <person name="Goldberg J."/>
            <person name="Griggs A."/>
            <person name="Gujja S."/>
            <person name="Heilman E."/>
            <person name="Heiman D."/>
            <person name="Howarth C."/>
            <person name="Mehta T."/>
            <person name="Neiman D."/>
            <person name="Pearson M."/>
            <person name="Roberts A."/>
            <person name="Saif S."/>
            <person name="Shea T."/>
            <person name="Shenoy N."/>
            <person name="Sisk P."/>
            <person name="Stolte C."/>
            <person name="Sykes S."/>
            <person name="White J."/>
            <person name="Yandava C."/>
            <person name="Haas B."/>
            <person name="Nusbaum C."/>
            <person name="Birren B."/>
        </authorList>
    </citation>
    <scope>NUCLEOTIDE SEQUENCE [LARGE SCALE GENOMIC DNA]</scope>
    <source>
        <strain evidence="5">ATCC 50818</strain>
    </source>
</reference>
<evidence type="ECO:0000256" key="2">
    <source>
        <dbReference type="ARBA" id="ARBA00022964"/>
    </source>
</evidence>
<dbReference type="SUPFAM" id="SSF51197">
    <property type="entry name" value="Clavaminate synthase-like"/>
    <property type="match status" value="1"/>
</dbReference>
<dbReference type="PANTHER" id="PTHR46332:SF5">
    <property type="entry name" value="ASPARTATE BETA-HYDROXYLASE DOMAIN CONTAINING 2"/>
    <property type="match status" value="1"/>
</dbReference>
<dbReference type="AlphaFoldDB" id="F2TXW0"/>
<gene>
    <name evidence="5" type="ORF">PTSG_00922</name>
</gene>
<feature type="domain" description="Aspartyl/asparaginy/proline hydroxylase" evidence="4">
    <location>
        <begin position="86"/>
        <end position="239"/>
    </location>
</feature>